<keyword evidence="6 17" id="KW-0812">Transmembrane</keyword>
<evidence type="ECO:0000259" key="19">
    <source>
        <dbReference type="PROSITE" id="PS50011"/>
    </source>
</evidence>
<evidence type="ECO:0000256" key="9">
    <source>
        <dbReference type="ARBA" id="ARBA00022777"/>
    </source>
</evidence>
<evidence type="ECO:0000256" key="13">
    <source>
        <dbReference type="ARBA" id="ARBA00023170"/>
    </source>
</evidence>
<feature type="non-terminal residue" evidence="20">
    <location>
        <position position="1"/>
    </location>
</feature>
<evidence type="ECO:0000256" key="14">
    <source>
        <dbReference type="ARBA" id="ARBA00047899"/>
    </source>
</evidence>
<evidence type="ECO:0000256" key="15">
    <source>
        <dbReference type="ARBA" id="ARBA00048679"/>
    </source>
</evidence>
<feature type="non-terminal residue" evidence="20">
    <location>
        <position position="884"/>
    </location>
</feature>
<dbReference type="Pfam" id="PF07714">
    <property type="entry name" value="PK_Tyr_Ser-Thr"/>
    <property type="match status" value="1"/>
</dbReference>
<dbReference type="CDD" id="cd14066">
    <property type="entry name" value="STKc_IRAK"/>
    <property type="match status" value="1"/>
</dbReference>
<comment type="subcellular location">
    <subcellularLocation>
        <location evidence="1">Membrane</location>
        <topology evidence="1">Single-pass membrane protein</topology>
    </subcellularLocation>
</comment>
<gene>
    <name evidence="20" type="ORF">KI387_000048</name>
</gene>
<dbReference type="EC" id="2.7.11.1" evidence="2"/>
<evidence type="ECO:0000256" key="12">
    <source>
        <dbReference type="ARBA" id="ARBA00023136"/>
    </source>
</evidence>
<keyword evidence="18" id="KW-0732">Signal</keyword>
<organism evidence="20 21">
    <name type="scientific">Taxus chinensis</name>
    <name type="common">Chinese yew</name>
    <name type="synonym">Taxus wallichiana var. chinensis</name>
    <dbReference type="NCBI Taxonomy" id="29808"/>
    <lineage>
        <taxon>Eukaryota</taxon>
        <taxon>Viridiplantae</taxon>
        <taxon>Streptophyta</taxon>
        <taxon>Embryophyta</taxon>
        <taxon>Tracheophyta</taxon>
        <taxon>Spermatophyta</taxon>
        <taxon>Pinopsida</taxon>
        <taxon>Pinidae</taxon>
        <taxon>Conifers II</taxon>
        <taxon>Cupressales</taxon>
        <taxon>Taxaceae</taxon>
        <taxon>Taxus</taxon>
    </lineage>
</organism>
<feature type="transmembrane region" description="Helical" evidence="17">
    <location>
        <begin position="528"/>
        <end position="549"/>
    </location>
</feature>
<accession>A0AA38GU79</accession>
<dbReference type="SMART" id="SM00220">
    <property type="entry name" value="S_TKc"/>
    <property type="match status" value="1"/>
</dbReference>
<keyword evidence="11 17" id="KW-1133">Transmembrane helix</keyword>
<evidence type="ECO:0000256" key="18">
    <source>
        <dbReference type="SAM" id="SignalP"/>
    </source>
</evidence>
<evidence type="ECO:0000313" key="21">
    <source>
        <dbReference type="Proteomes" id="UP000824469"/>
    </source>
</evidence>
<dbReference type="Proteomes" id="UP000824469">
    <property type="component" value="Unassembled WGS sequence"/>
</dbReference>
<dbReference type="InterPro" id="IPR032675">
    <property type="entry name" value="LRR_dom_sf"/>
</dbReference>
<protein>
    <recommendedName>
        <fullName evidence="2">non-specific serine/threonine protein kinase</fullName>
        <ecNumber evidence="2">2.7.11.1</ecNumber>
    </recommendedName>
</protein>
<feature type="domain" description="Protein kinase" evidence="19">
    <location>
        <begin position="588"/>
        <end position="869"/>
    </location>
</feature>
<evidence type="ECO:0000256" key="5">
    <source>
        <dbReference type="ARBA" id="ARBA00022679"/>
    </source>
</evidence>
<comment type="catalytic activity">
    <reaction evidence="15">
        <text>L-seryl-[protein] + ATP = O-phospho-L-seryl-[protein] + ADP + H(+)</text>
        <dbReference type="Rhea" id="RHEA:17989"/>
        <dbReference type="Rhea" id="RHEA-COMP:9863"/>
        <dbReference type="Rhea" id="RHEA-COMP:11604"/>
        <dbReference type="ChEBI" id="CHEBI:15378"/>
        <dbReference type="ChEBI" id="CHEBI:29999"/>
        <dbReference type="ChEBI" id="CHEBI:30616"/>
        <dbReference type="ChEBI" id="CHEBI:83421"/>
        <dbReference type="ChEBI" id="CHEBI:456216"/>
        <dbReference type="EC" id="2.7.11.1"/>
    </reaction>
</comment>
<dbReference type="InterPro" id="IPR000719">
    <property type="entry name" value="Prot_kinase_dom"/>
</dbReference>
<feature type="binding site" evidence="16">
    <location>
        <position position="616"/>
    </location>
    <ligand>
        <name>ATP</name>
        <dbReference type="ChEBI" id="CHEBI:30616"/>
    </ligand>
</feature>
<dbReference type="PROSITE" id="PS00107">
    <property type="entry name" value="PROTEIN_KINASE_ATP"/>
    <property type="match status" value="1"/>
</dbReference>
<reference evidence="20 21" key="1">
    <citation type="journal article" date="2021" name="Nat. Plants">
        <title>The Taxus genome provides insights into paclitaxel biosynthesis.</title>
        <authorList>
            <person name="Xiong X."/>
            <person name="Gou J."/>
            <person name="Liao Q."/>
            <person name="Li Y."/>
            <person name="Zhou Q."/>
            <person name="Bi G."/>
            <person name="Li C."/>
            <person name="Du R."/>
            <person name="Wang X."/>
            <person name="Sun T."/>
            <person name="Guo L."/>
            <person name="Liang H."/>
            <person name="Lu P."/>
            <person name="Wu Y."/>
            <person name="Zhang Z."/>
            <person name="Ro D.K."/>
            <person name="Shang Y."/>
            <person name="Huang S."/>
            <person name="Yan J."/>
        </authorList>
    </citation>
    <scope>NUCLEOTIDE SEQUENCE [LARGE SCALE GENOMIC DNA]</scope>
    <source>
        <strain evidence="20">Ta-2019</strain>
    </source>
</reference>
<evidence type="ECO:0000256" key="16">
    <source>
        <dbReference type="PROSITE-ProRule" id="PRU10141"/>
    </source>
</evidence>
<keyword evidence="10 16" id="KW-0067">ATP-binding</keyword>
<feature type="signal peptide" evidence="18">
    <location>
        <begin position="1"/>
        <end position="22"/>
    </location>
</feature>
<evidence type="ECO:0000256" key="8">
    <source>
        <dbReference type="ARBA" id="ARBA00022741"/>
    </source>
</evidence>
<name>A0AA38GU79_TAXCH</name>
<feature type="chain" id="PRO_5041227095" description="non-specific serine/threonine protein kinase" evidence="18">
    <location>
        <begin position="23"/>
        <end position="884"/>
    </location>
</feature>
<dbReference type="GO" id="GO:0004674">
    <property type="term" value="F:protein serine/threonine kinase activity"/>
    <property type="evidence" value="ECO:0007669"/>
    <property type="project" value="UniProtKB-KW"/>
</dbReference>
<evidence type="ECO:0000256" key="3">
    <source>
        <dbReference type="ARBA" id="ARBA00022527"/>
    </source>
</evidence>
<dbReference type="InterPro" id="IPR011009">
    <property type="entry name" value="Kinase-like_dom_sf"/>
</dbReference>
<evidence type="ECO:0000256" key="2">
    <source>
        <dbReference type="ARBA" id="ARBA00012513"/>
    </source>
</evidence>
<dbReference type="Pfam" id="PF00560">
    <property type="entry name" value="LRR_1"/>
    <property type="match status" value="2"/>
</dbReference>
<dbReference type="Gene3D" id="1.10.510.10">
    <property type="entry name" value="Transferase(Phosphotransferase) domain 1"/>
    <property type="match status" value="1"/>
</dbReference>
<dbReference type="SUPFAM" id="SSF56112">
    <property type="entry name" value="Protein kinase-like (PK-like)"/>
    <property type="match status" value="1"/>
</dbReference>
<evidence type="ECO:0000256" key="17">
    <source>
        <dbReference type="SAM" id="Phobius"/>
    </source>
</evidence>
<evidence type="ECO:0000256" key="6">
    <source>
        <dbReference type="ARBA" id="ARBA00022692"/>
    </source>
</evidence>
<dbReference type="Gene3D" id="3.80.10.10">
    <property type="entry name" value="Ribonuclease Inhibitor"/>
    <property type="match status" value="1"/>
</dbReference>
<dbReference type="FunFam" id="3.80.10.10:FF:000383">
    <property type="entry name" value="Leucine-rich repeat receptor protein kinase EMS1"/>
    <property type="match status" value="1"/>
</dbReference>
<dbReference type="GO" id="GO:0016020">
    <property type="term" value="C:membrane"/>
    <property type="evidence" value="ECO:0007669"/>
    <property type="project" value="UniProtKB-SubCell"/>
</dbReference>
<dbReference type="GO" id="GO:0005524">
    <property type="term" value="F:ATP binding"/>
    <property type="evidence" value="ECO:0007669"/>
    <property type="project" value="UniProtKB-UniRule"/>
</dbReference>
<dbReference type="PROSITE" id="PS50011">
    <property type="entry name" value="PROTEIN_KINASE_DOM"/>
    <property type="match status" value="1"/>
</dbReference>
<dbReference type="AlphaFoldDB" id="A0AA38GU79"/>
<keyword evidence="12 17" id="KW-0472">Membrane</keyword>
<dbReference type="SUPFAM" id="SSF52058">
    <property type="entry name" value="L domain-like"/>
    <property type="match status" value="1"/>
</dbReference>
<evidence type="ECO:0000256" key="7">
    <source>
        <dbReference type="ARBA" id="ARBA00022737"/>
    </source>
</evidence>
<keyword evidence="4" id="KW-0433">Leucine-rich repeat</keyword>
<dbReference type="Gene3D" id="2.60.120.430">
    <property type="entry name" value="Galactose-binding lectin"/>
    <property type="match status" value="1"/>
</dbReference>
<comment type="caution">
    <text evidence="20">The sequence shown here is derived from an EMBL/GenBank/DDBJ whole genome shotgun (WGS) entry which is preliminary data.</text>
</comment>
<dbReference type="PROSITE" id="PS00108">
    <property type="entry name" value="PROTEIN_KINASE_ST"/>
    <property type="match status" value="1"/>
</dbReference>
<evidence type="ECO:0000256" key="11">
    <source>
        <dbReference type="ARBA" id="ARBA00022989"/>
    </source>
</evidence>
<dbReference type="OMA" id="LYNRTIM"/>
<dbReference type="PANTHER" id="PTHR45631">
    <property type="entry name" value="OS07G0107800 PROTEIN-RELATED"/>
    <property type="match status" value="1"/>
</dbReference>
<dbReference type="Pfam" id="PF12819">
    <property type="entry name" value="Malectin_like"/>
    <property type="match status" value="1"/>
</dbReference>
<proteinExistence type="predicted"/>
<dbReference type="InterPro" id="IPR008271">
    <property type="entry name" value="Ser/Thr_kinase_AS"/>
</dbReference>
<dbReference type="FunFam" id="1.10.510.10:FF:000146">
    <property type="entry name" value="LRR receptor-like serine/threonine-protein kinase IOS1"/>
    <property type="match status" value="1"/>
</dbReference>
<dbReference type="EMBL" id="JAHRHJ020000001">
    <property type="protein sequence ID" value="KAH9327940.1"/>
    <property type="molecule type" value="Genomic_DNA"/>
</dbReference>
<evidence type="ECO:0000313" key="20">
    <source>
        <dbReference type="EMBL" id="KAH9327940.1"/>
    </source>
</evidence>
<dbReference type="InterPro" id="IPR001245">
    <property type="entry name" value="Ser-Thr/Tyr_kinase_cat_dom"/>
</dbReference>
<dbReference type="InterPro" id="IPR024788">
    <property type="entry name" value="Malectin-like_Carb-bd_dom"/>
</dbReference>
<dbReference type="Gene3D" id="3.30.200.20">
    <property type="entry name" value="Phosphorylase Kinase, domain 1"/>
    <property type="match status" value="1"/>
</dbReference>
<keyword evidence="21" id="KW-1185">Reference proteome</keyword>
<keyword evidence="7" id="KW-0677">Repeat</keyword>
<dbReference type="InterPro" id="IPR001611">
    <property type="entry name" value="Leu-rich_rpt"/>
</dbReference>
<sequence length="884" mass="98976">ICRKLAGTVIFVLLGRLSFVVCQPGFLSIDCGGKQNRTDPKTNITWVTDDSYIADRGHKADINDTSLPFYFQTVRVFSKPLNKSCYKLPVIPHVPHLLRAWFYGGTFNGLQQMPRFDISIETMDTLSEINVPVQRTQKPVNGERILVTAGEVVFFCLIRNSDQEDDLFISAIELRTLEKGMYDVVKPGLMLRRLQRYDMGGQSTEVIRYPQDPFDRLWVPQSIEGAYNVSLKQTISTNNTQNLPPTDVMQTAVVGGESMYFPLIQSEVPQTTMSYLLVLYFAEIEALNRSESRIFQVSINNESISIANISLHGDSSSKEMAFQSETAMLGFKLQRAFLSGRDPLLNAFEYFQLFVTKPVTSSVDAEALSVVKQEFNIDNWVSDPCFLHPWEGILCTNATSSVRVSEINLSGKRLTGSIPPSFAELTELIQLSLDNNHLTGGLPNLSSLSKLETLRLGNNSLSGSVPDWLFDLHNLRELVIENNNFSGVIPRNLLNRPTLNIRYGGNQYLCMNKGDCVPSQSNRSKAKIIVASLIACGAVIIALVGILVFRKNHRRHRRVRIPDHSTVLVPNSSKSHAFTPHDMVTATKNFSHKIGQGGFGSVFWGKLPGGKQIAVKALTLFSEQGAAQFLNEIDLLSRVNHKNLVSLLGYSNAHRDLMLVYEYMSEGSLNDHLYGHDDLKYPQLEWRTRLKIALDAAQGLEYLHVGCTPKIIHRDVKTANILLDSNLNGKLADFGLSKMAMDEETSQVFTAVRGTVGYMDPKYFSSHMLTEKSDVYSFGVVLLEIICGRRPIDIRVPEERLVLVKWVTPFVEQGEGSQQLSEIVDKRLDNNYDMTSLGIVAKLAIRCIAEEPSNRPTISEVVLEMKEALKFEKDKDATLVAEND</sequence>
<keyword evidence="13" id="KW-0675">Receptor</keyword>
<keyword evidence="5" id="KW-0808">Transferase</keyword>
<evidence type="ECO:0000256" key="10">
    <source>
        <dbReference type="ARBA" id="ARBA00022840"/>
    </source>
</evidence>
<keyword evidence="3" id="KW-0723">Serine/threonine-protein kinase</keyword>
<comment type="catalytic activity">
    <reaction evidence="14">
        <text>L-threonyl-[protein] + ATP = O-phospho-L-threonyl-[protein] + ADP + H(+)</text>
        <dbReference type="Rhea" id="RHEA:46608"/>
        <dbReference type="Rhea" id="RHEA-COMP:11060"/>
        <dbReference type="Rhea" id="RHEA-COMP:11605"/>
        <dbReference type="ChEBI" id="CHEBI:15378"/>
        <dbReference type="ChEBI" id="CHEBI:30013"/>
        <dbReference type="ChEBI" id="CHEBI:30616"/>
        <dbReference type="ChEBI" id="CHEBI:61977"/>
        <dbReference type="ChEBI" id="CHEBI:456216"/>
        <dbReference type="EC" id="2.7.11.1"/>
    </reaction>
</comment>
<evidence type="ECO:0000256" key="4">
    <source>
        <dbReference type="ARBA" id="ARBA00022614"/>
    </source>
</evidence>
<dbReference type="InterPro" id="IPR017441">
    <property type="entry name" value="Protein_kinase_ATP_BS"/>
</dbReference>
<keyword evidence="8 16" id="KW-0547">Nucleotide-binding</keyword>
<keyword evidence="9" id="KW-0418">Kinase</keyword>
<evidence type="ECO:0000256" key="1">
    <source>
        <dbReference type="ARBA" id="ARBA00004167"/>
    </source>
</evidence>